<sequence>MSARKLPSRPSLEQYKKQAKDLLLQFKNLAQQPKPLDYGLVALYREFVPRLRSLTDSEILRSRVLLTDAQFILAQQYGFASWPKFAKHIESASRDRSADPVEAFLEAACVPVNGWHGFGTLDTAEAIISEHPLVATNSIYATAALGDEAGVRSFLALDTGNATSKGGPHGWDALTYLCFSKYLRLDRAHLEKFVRAAQALLDAGATANTGWFDNTGQPKPHWESAIYGAAGIARHPELTQLLLERGADPNDEETPYHVPETYNNRVMEILVESGKLTEESMTTLLLRKTDWHDAKGIEYLLQHGADPSRMTRWQNSALHHALRRDNGIGIIDLLLDHGADPELVSRRDGRSAYAIAARRGRADVLASFERRGMLLQLDGVDRLIAACAKSDLDEIRSLAEHEPELVGQLRAQGGALLAEFAANDNAAGVRQLLDLGIDVAERYKEGDPYYEIAKDSTALHFAAWRMRHATVALLIERGAPVDAHDGRGRTPLALAVRACVDSYWRDMRSPESVRMLLEAGASTHGIDFPSGYAEADELLLRYREQAG</sequence>
<keyword evidence="1" id="KW-0677">Repeat</keyword>
<organism evidence="4 5">
    <name type="scientific">Silvibacterium bohemicum</name>
    <dbReference type="NCBI Taxonomy" id="1577686"/>
    <lineage>
        <taxon>Bacteria</taxon>
        <taxon>Pseudomonadati</taxon>
        <taxon>Acidobacteriota</taxon>
        <taxon>Terriglobia</taxon>
        <taxon>Terriglobales</taxon>
        <taxon>Acidobacteriaceae</taxon>
        <taxon>Silvibacterium</taxon>
    </lineage>
</organism>
<dbReference type="AlphaFoldDB" id="A0A841JX85"/>
<evidence type="ECO:0000313" key="5">
    <source>
        <dbReference type="Proteomes" id="UP000538666"/>
    </source>
</evidence>
<feature type="repeat" description="ANK" evidence="3">
    <location>
        <begin position="454"/>
        <end position="486"/>
    </location>
</feature>
<keyword evidence="2 3" id="KW-0040">ANK repeat</keyword>
<dbReference type="Pfam" id="PF00023">
    <property type="entry name" value="Ank"/>
    <property type="match status" value="2"/>
</dbReference>
<dbReference type="InterPro" id="IPR036770">
    <property type="entry name" value="Ankyrin_rpt-contain_sf"/>
</dbReference>
<dbReference type="InterPro" id="IPR002110">
    <property type="entry name" value="Ankyrin_rpt"/>
</dbReference>
<keyword evidence="5" id="KW-1185">Reference proteome</keyword>
<dbReference type="PROSITE" id="PS50297">
    <property type="entry name" value="ANK_REP_REGION"/>
    <property type="match status" value="1"/>
</dbReference>
<comment type="caution">
    <text evidence="4">The sequence shown here is derived from an EMBL/GenBank/DDBJ whole genome shotgun (WGS) entry which is preliminary data.</text>
</comment>
<proteinExistence type="predicted"/>
<name>A0A841JX85_9BACT</name>
<evidence type="ECO:0000256" key="2">
    <source>
        <dbReference type="ARBA" id="ARBA00023043"/>
    </source>
</evidence>
<dbReference type="SUPFAM" id="SSF48403">
    <property type="entry name" value="Ankyrin repeat"/>
    <property type="match status" value="1"/>
</dbReference>
<dbReference type="RefSeq" id="WP_156186064.1">
    <property type="nucleotide sequence ID" value="NZ_JACHEK010000007.1"/>
</dbReference>
<dbReference type="Proteomes" id="UP000538666">
    <property type="component" value="Unassembled WGS sequence"/>
</dbReference>
<reference evidence="4 5" key="1">
    <citation type="submission" date="2020-08" db="EMBL/GenBank/DDBJ databases">
        <title>Genomic Encyclopedia of Type Strains, Phase IV (KMG-IV): sequencing the most valuable type-strain genomes for metagenomic binning, comparative biology and taxonomic classification.</title>
        <authorList>
            <person name="Goeker M."/>
        </authorList>
    </citation>
    <scope>NUCLEOTIDE SEQUENCE [LARGE SCALE GENOMIC DNA]</scope>
    <source>
        <strain evidence="4 5">DSM 103733</strain>
    </source>
</reference>
<feature type="repeat" description="ANK" evidence="3">
    <location>
        <begin position="313"/>
        <end position="346"/>
    </location>
</feature>
<evidence type="ECO:0000313" key="4">
    <source>
        <dbReference type="EMBL" id="MBB6145760.1"/>
    </source>
</evidence>
<evidence type="ECO:0000256" key="3">
    <source>
        <dbReference type="PROSITE-ProRule" id="PRU00023"/>
    </source>
</evidence>
<dbReference type="SMART" id="SM00248">
    <property type="entry name" value="ANK"/>
    <property type="match status" value="7"/>
</dbReference>
<accession>A0A841JX85</accession>
<evidence type="ECO:0000256" key="1">
    <source>
        <dbReference type="ARBA" id="ARBA00022737"/>
    </source>
</evidence>
<gene>
    <name evidence="4" type="ORF">HNQ77_003721</name>
</gene>
<dbReference type="OrthoDB" id="127805at2"/>
<dbReference type="PANTHER" id="PTHR24189">
    <property type="entry name" value="MYOTROPHIN"/>
    <property type="match status" value="1"/>
</dbReference>
<dbReference type="EMBL" id="JACHEK010000007">
    <property type="protein sequence ID" value="MBB6145760.1"/>
    <property type="molecule type" value="Genomic_DNA"/>
</dbReference>
<dbReference type="Gene3D" id="1.25.40.20">
    <property type="entry name" value="Ankyrin repeat-containing domain"/>
    <property type="match status" value="2"/>
</dbReference>
<dbReference type="PANTHER" id="PTHR24189:SF50">
    <property type="entry name" value="ANKYRIN REPEAT AND SOCS BOX PROTEIN 2"/>
    <property type="match status" value="1"/>
</dbReference>
<dbReference type="PROSITE" id="PS50088">
    <property type="entry name" value="ANK_REPEAT"/>
    <property type="match status" value="2"/>
</dbReference>
<protein>
    <submittedName>
        <fullName evidence="4">Ankyrin repeat protein</fullName>
    </submittedName>
</protein>
<dbReference type="InterPro" id="IPR050745">
    <property type="entry name" value="Multifunctional_regulatory"/>
</dbReference>